<dbReference type="InterPro" id="IPR005123">
    <property type="entry name" value="Oxoglu/Fe-dep_dioxygenase_dom"/>
</dbReference>
<dbReference type="NCBIfam" id="NF003974">
    <property type="entry name" value="PRK05467.1-3"/>
    <property type="match status" value="1"/>
</dbReference>
<feature type="binding site" evidence="7">
    <location>
        <position position="100"/>
    </location>
    <ligand>
        <name>Fe cation</name>
        <dbReference type="ChEBI" id="CHEBI:24875"/>
    </ligand>
</feature>
<dbReference type="HAMAP" id="MF_00657">
    <property type="entry name" value="Hydroxyl_YbiX"/>
    <property type="match status" value="1"/>
</dbReference>
<dbReference type="GO" id="GO:0016706">
    <property type="term" value="F:2-oxoglutarate-dependent dioxygenase activity"/>
    <property type="evidence" value="ECO:0007669"/>
    <property type="project" value="UniProtKB-UniRule"/>
</dbReference>
<evidence type="ECO:0000256" key="1">
    <source>
        <dbReference type="ARBA" id="ARBA00001961"/>
    </source>
</evidence>
<dbReference type="NCBIfam" id="NF003975">
    <property type="entry name" value="PRK05467.1-4"/>
    <property type="match status" value="1"/>
</dbReference>
<sequence length="228" mass="25271">MLLRIPQVLDADTLRAMRAKLMHADAPWVHGRATAGHQGARVKYNSQIDEASPLAHELGDAILAALERHPLFISATLPSRIYPPLFNRYEEGMHFGAHVDGAVRLLPGSALKIRTDISATLFLNAPEDYEGGELLIEDTYGTQSVKLPAGDMIVYPATSLHRVNPVTRGARLASFFWVQSLVRDDGQRTMLFDMDSAIQHLNRTGGDEAAVLRLTGCYHNLLRMWSET</sequence>
<dbReference type="SMART" id="SM00702">
    <property type="entry name" value="P4Hc"/>
    <property type="match status" value="1"/>
</dbReference>
<dbReference type="Pfam" id="PF18331">
    <property type="entry name" value="PKHD_C"/>
    <property type="match status" value="1"/>
</dbReference>
<dbReference type="Gene3D" id="4.10.860.20">
    <property type="entry name" value="Rabenosyn, Rab binding domain"/>
    <property type="match status" value="1"/>
</dbReference>
<evidence type="ECO:0000259" key="8">
    <source>
        <dbReference type="PROSITE" id="PS51471"/>
    </source>
</evidence>
<keyword evidence="2 7" id="KW-0479">Metal-binding</keyword>
<dbReference type="InterPro" id="IPR041097">
    <property type="entry name" value="PKHD_C"/>
</dbReference>
<feature type="binding site" evidence="7">
    <location>
        <position position="171"/>
    </location>
    <ligand>
        <name>2-oxoglutarate</name>
        <dbReference type="ChEBI" id="CHEBI:16810"/>
    </ligand>
</feature>
<comment type="cofactor">
    <cofactor evidence="7">
        <name>Fe(2+)</name>
        <dbReference type="ChEBI" id="CHEBI:29033"/>
    </cofactor>
    <text evidence="7">Binds 1 Fe(2+) ion per subunit.</text>
</comment>
<accession>A0A934SWY2</accession>
<dbReference type="SUPFAM" id="SSF51197">
    <property type="entry name" value="Clavaminate synthase-like"/>
    <property type="match status" value="1"/>
</dbReference>
<evidence type="ECO:0000256" key="2">
    <source>
        <dbReference type="ARBA" id="ARBA00022723"/>
    </source>
</evidence>
<organism evidence="9 10">
    <name type="scientific">Noviherbaspirillum pedocola</name>
    <dbReference type="NCBI Taxonomy" id="2801341"/>
    <lineage>
        <taxon>Bacteria</taxon>
        <taxon>Pseudomonadati</taxon>
        <taxon>Pseudomonadota</taxon>
        <taxon>Betaproteobacteria</taxon>
        <taxon>Burkholderiales</taxon>
        <taxon>Oxalobacteraceae</taxon>
        <taxon>Noviherbaspirillum</taxon>
    </lineage>
</organism>
<reference evidence="9" key="1">
    <citation type="submission" date="2021-01" db="EMBL/GenBank/DDBJ databases">
        <title>Genome sequence of strain Noviherbaspirillum sp. DKR-6.</title>
        <authorList>
            <person name="Chaudhary D.K."/>
        </authorList>
    </citation>
    <scope>NUCLEOTIDE SEQUENCE</scope>
    <source>
        <strain evidence="9">DKR-6</strain>
    </source>
</reference>
<comment type="cofactor">
    <cofactor evidence="1 7">
        <name>L-ascorbate</name>
        <dbReference type="ChEBI" id="CHEBI:38290"/>
    </cofactor>
</comment>
<keyword evidence="6 7" id="KW-0408">Iron</keyword>
<feature type="domain" description="Fe2OG dioxygenase" evidence="8">
    <location>
        <begin position="80"/>
        <end position="180"/>
    </location>
</feature>
<proteinExistence type="inferred from homology"/>
<dbReference type="PANTHER" id="PTHR41536">
    <property type="entry name" value="PKHD-TYPE HYDROXYLASE YBIX"/>
    <property type="match status" value="1"/>
</dbReference>
<evidence type="ECO:0000313" key="9">
    <source>
        <dbReference type="EMBL" id="MBK4737164.1"/>
    </source>
</evidence>
<dbReference type="PROSITE" id="PS51471">
    <property type="entry name" value="FE2OG_OXY"/>
    <property type="match status" value="1"/>
</dbReference>
<feature type="binding site" evidence="7">
    <location>
        <position position="98"/>
    </location>
    <ligand>
        <name>Fe cation</name>
        <dbReference type="ChEBI" id="CHEBI:24875"/>
    </ligand>
</feature>
<dbReference type="InterPro" id="IPR023550">
    <property type="entry name" value="PKHD_hydroxylase"/>
</dbReference>
<keyword evidence="10" id="KW-1185">Reference proteome</keyword>
<dbReference type="Proteomes" id="UP000622890">
    <property type="component" value="Unassembled WGS sequence"/>
</dbReference>
<dbReference type="InterPro" id="IPR006620">
    <property type="entry name" value="Pro_4_hyd_alph"/>
</dbReference>
<keyword evidence="4 7" id="KW-0223">Dioxygenase</keyword>
<dbReference type="Gene3D" id="2.60.120.620">
    <property type="entry name" value="q2cbj1_9rhob like domain"/>
    <property type="match status" value="1"/>
</dbReference>
<dbReference type="Pfam" id="PF13640">
    <property type="entry name" value="2OG-FeII_Oxy_3"/>
    <property type="match status" value="1"/>
</dbReference>
<keyword evidence="3 7" id="KW-0847">Vitamin C</keyword>
<evidence type="ECO:0000256" key="7">
    <source>
        <dbReference type="HAMAP-Rule" id="MF_00657"/>
    </source>
</evidence>
<evidence type="ECO:0000313" key="10">
    <source>
        <dbReference type="Proteomes" id="UP000622890"/>
    </source>
</evidence>
<dbReference type="PANTHER" id="PTHR41536:SF1">
    <property type="entry name" value="PKHD-TYPE HYDROXYLASE YBIX"/>
    <property type="match status" value="1"/>
</dbReference>
<feature type="binding site" evidence="7">
    <location>
        <position position="161"/>
    </location>
    <ligand>
        <name>Fe cation</name>
        <dbReference type="ChEBI" id="CHEBI:24875"/>
    </ligand>
</feature>
<dbReference type="AlphaFoldDB" id="A0A934SWY2"/>
<evidence type="ECO:0000256" key="3">
    <source>
        <dbReference type="ARBA" id="ARBA00022896"/>
    </source>
</evidence>
<evidence type="ECO:0000256" key="4">
    <source>
        <dbReference type="ARBA" id="ARBA00022964"/>
    </source>
</evidence>
<dbReference type="GO" id="GO:0006974">
    <property type="term" value="P:DNA damage response"/>
    <property type="evidence" value="ECO:0007669"/>
    <property type="project" value="TreeGrafter"/>
</dbReference>
<evidence type="ECO:0000256" key="6">
    <source>
        <dbReference type="ARBA" id="ARBA00023004"/>
    </source>
</evidence>
<dbReference type="GO" id="GO:0006879">
    <property type="term" value="P:intracellular iron ion homeostasis"/>
    <property type="evidence" value="ECO:0007669"/>
    <property type="project" value="TreeGrafter"/>
</dbReference>
<evidence type="ECO:0000256" key="5">
    <source>
        <dbReference type="ARBA" id="ARBA00023002"/>
    </source>
</evidence>
<dbReference type="InterPro" id="IPR044862">
    <property type="entry name" value="Pro_4_hyd_alph_FE2OG_OXY"/>
</dbReference>
<keyword evidence="5 7" id="KW-0560">Oxidoreductase</keyword>
<dbReference type="GO" id="GO:0031418">
    <property type="term" value="F:L-ascorbic acid binding"/>
    <property type="evidence" value="ECO:0007669"/>
    <property type="project" value="UniProtKB-KW"/>
</dbReference>
<dbReference type="GO" id="GO:0005506">
    <property type="term" value="F:iron ion binding"/>
    <property type="evidence" value="ECO:0007669"/>
    <property type="project" value="UniProtKB-UniRule"/>
</dbReference>
<protein>
    <submittedName>
        <fullName evidence="9">Fe2+-dependent dioxygenase</fullName>
    </submittedName>
</protein>
<name>A0A934SWY2_9BURK</name>
<gene>
    <name evidence="9" type="ORF">JJB74_21290</name>
</gene>
<comment type="caution">
    <text evidence="9">The sequence shown here is derived from an EMBL/GenBank/DDBJ whole genome shotgun (WGS) entry which is preliminary data.</text>
</comment>
<dbReference type="EMBL" id="JAEPBG010000010">
    <property type="protein sequence ID" value="MBK4737164.1"/>
    <property type="molecule type" value="Genomic_DNA"/>
</dbReference>
<dbReference type="RefSeq" id="WP_200595231.1">
    <property type="nucleotide sequence ID" value="NZ_JAEPBG010000010.1"/>
</dbReference>